<feature type="compositionally biased region" description="Basic residues" evidence="6">
    <location>
        <begin position="978"/>
        <end position="990"/>
    </location>
</feature>
<dbReference type="InterPro" id="IPR036047">
    <property type="entry name" value="F-box-like_dom_sf"/>
</dbReference>
<feature type="region of interest" description="Disordered" evidence="6">
    <location>
        <begin position="903"/>
        <end position="991"/>
    </location>
</feature>
<feature type="compositionally biased region" description="Polar residues" evidence="6">
    <location>
        <begin position="955"/>
        <end position="964"/>
    </location>
</feature>
<dbReference type="EMBL" id="JAIFRP010000008">
    <property type="protein sequence ID" value="KAK2587030.1"/>
    <property type="molecule type" value="Genomic_DNA"/>
</dbReference>
<feature type="region of interest" description="Disordered" evidence="6">
    <location>
        <begin position="1055"/>
        <end position="1133"/>
    </location>
</feature>
<feature type="compositionally biased region" description="Basic and acidic residues" evidence="6">
    <location>
        <begin position="940"/>
        <end position="951"/>
    </location>
</feature>
<feature type="compositionally biased region" description="Basic and acidic residues" evidence="6">
    <location>
        <begin position="1069"/>
        <end position="1084"/>
    </location>
</feature>
<sequence length="1198" mass="134101">MTTSPTAMAVPTSPASIALRRKIESSFVCPFCEGALFEPVTASCGHTFCRNCMESGKNCRVCGQKILTVGQTNVLVQRLVEKWWPREAEASKARHEGDLLMKEGDLAQALDRYNLAVRLVPNSPLHLSNRAHVLLLLKRPQASLTDADQAVRLRPDWGKGHYRRGVALSALGRYEEAFFALCISVAIDKNPQAVRHELTRVLHRMLLADLRRQSAVAARTPYNLMEGVSRTRSRHQLMNPKRNRRARLNSSDCEDDSSGGEEEYTQTISRRLLSSIAPNNAKLQTILDRVAQDVEKLKRVEARPAEVLLPPFADGTAGELDCILCCRLLWKPVTTPCGHTYCWMCLDRCLDYSSACPLCVTSLADYLASSQKTVTDFIEKALKIVAPSEYAARAASHRLELVQGLGLLDSEQIAVFVCTTAFPCVACPLFVYEPRYRLMVRRCVESGVRQFGIAACLNRESIGAKRYAEYGTMLEIRDRVLLKDGCSILSTLGRRRFRVLSGGERDGYDTAHVEFLRDTVVQGNQLLNLLELHDKVRAKGRRWWNTVSPYQQSEIQRVFGRMPDTEEDWPRLPDGPSWSWWLLAILPLGPQLQVGILGTTSLEKRLRAIEKTLDHMEQRQLTVTPAPSEETTTSSSICRDGRAIAERTVILYIWKISHGPHKTPIVRRSKFFEFDRDKALQDDISRIFGDHFVSYVKTIARGKGNTLLTLPRSPLRRIVGYLQLKDIVNLSTLSRVANLVFNDNFVWEALYRRHERFKIGREEREYAMAYGWKQAFKEKQTALSAGRRKTPSSTKKVGEKLKMQQGSTRPVSGPLKVVSKASTSSMNAETSRSMQIAQKTVTTNLIRSFKDSGIDGAVKSIQVDKKIIKKPAGNAKICPTQNPKSLENGESNVQMVESKHNIREAFSDPMTAARKSAGTQRGKLRKASVSAKSGTTNVKVSDKGKSGDTKRNASGKGNLSSIKSNAEVPVGKQDQIKSRSKSKNKTKKVTQAKSTILNVDKSFLNDPELTLGNENFELSYLIEESLKRLRSPRTVFDYDFSYLEGSRTLVNVRKKSGEARKTANTIETSKTRETASAKLDRLSENSDSLDTPSTASAIENRKQDTEDKKSRRSTDSKVSTVRSNYEVPSKESPRMAKEIDDIKRSIPRGTLNTIDIAKSFRLGNPLTKSTATSGKVLPATTTKNRFALKKNLNELRKD</sequence>
<feature type="compositionally biased region" description="Polar residues" evidence="6">
    <location>
        <begin position="930"/>
        <end position="939"/>
    </location>
</feature>
<evidence type="ECO:0000256" key="2">
    <source>
        <dbReference type="ARBA" id="ARBA00022771"/>
    </source>
</evidence>
<evidence type="ECO:0000256" key="3">
    <source>
        <dbReference type="ARBA" id="ARBA00022833"/>
    </source>
</evidence>
<keyword evidence="3" id="KW-0862">Zinc</keyword>
<dbReference type="InterPro" id="IPR011990">
    <property type="entry name" value="TPR-like_helical_dom_sf"/>
</dbReference>
<evidence type="ECO:0000313" key="10">
    <source>
        <dbReference type="EMBL" id="KAK2587030.1"/>
    </source>
</evidence>
<feature type="compositionally biased region" description="Basic and acidic residues" evidence="6">
    <location>
        <begin position="1099"/>
        <end position="1115"/>
    </location>
</feature>
<keyword evidence="1" id="KW-0479">Metal-binding</keyword>
<dbReference type="InterPro" id="IPR018957">
    <property type="entry name" value="Znf_C3HC4_RING-type"/>
</dbReference>
<dbReference type="PROSITE" id="PS51787">
    <property type="entry name" value="LON_N"/>
    <property type="match status" value="1"/>
</dbReference>
<dbReference type="GO" id="GO:0061630">
    <property type="term" value="F:ubiquitin protein ligase activity"/>
    <property type="evidence" value="ECO:0007669"/>
    <property type="project" value="TreeGrafter"/>
</dbReference>
<evidence type="ECO:0000256" key="6">
    <source>
        <dbReference type="SAM" id="MobiDB-lite"/>
    </source>
</evidence>
<dbReference type="CDD" id="cd16513">
    <property type="entry name" value="RING-HC_LONFs_rpt1"/>
    <property type="match status" value="1"/>
</dbReference>
<dbReference type="GO" id="GO:0008270">
    <property type="term" value="F:zinc ion binding"/>
    <property type="evidence" value="ECO:0007669"/>
    <property type="project" value="UniProtKB-KW"/>
</dbReference>
<dbReference type="GO" id="GO:0005737">
    <property type="term" value="C:cytoplasm"/>
    <property type="evidence" value="ECO:0007669"/>
    <property type="project" value="UniProtKB-ARBA"/>
</dbReference>
<dbReference type="PROSITE" id="PS00518">
    <property type="entry name" value="ZF_RING_1"/>
    <property type="match status" value="2"/>
</dbReference>
<evidence type="ECO:0000259" key="8">
    <source>
        <dbReference type="PROSITE" id="PS50181"/>
    </source>
</evidence>
<proteinExistence type="predicted"/>
<dbReference type="AlphaFoldDB" id="A0AAD9VV17"/>
<evidence type="ECO:0000256" key="4">
    <source>
        <dbReference type="PROSITE-ProRule" id="PRU00175"/>
    </source>
</evidence>
<dbReference type="SMART" id="SM00184">
    <property type="entry name" value="RING"/>
    <property type="match status" value="2"/>
</dbReference>
<feature type="domain" description="Lon N-terminal" evidence="9">
    <location>
        <begin position="405"/>
        <end position="617"/>
    </location>
</feature>
<feature type="region of interest" description="Disordered" evidence="6">
    <location>
        <begin position="231"/>
        <end position="262"/>
    </location>
</feature>
<evidence type="ECO:0000313" key="11">
    <source>
        <dbReference type="Proteomes" id="UP001258017"/>
    </source>
</evidence>
<dbReference type="InterPro" id="IPR017907">
    <property type="entry name" value="Znf_RING_CS"/>
</dbReference>
<dbReference type="InterPro" id="IPR001810">
    <property type="entry name" value="F-box_dom"/>
</dbReference>
<feature type="domain" description="F-box" evidence="8">
    <location>
        <begin position="704"/>
        <end position="750"/>
    </location>
</feature>
<dbReference type="InterPro" id="IPR019734">
    <property type="entry name" value="TPR_rpt"/>
</dbReference>
<dbReference type="PROSITE" id="PS50181">
    <property type="entry name" value="FBOX"/>
    <property type="match status" value="1"/>
</dbReference>
<dbReference type="PANTHER" id="PTHR23327:SF42">
    <property type="entry name" value="LON PEPTIDASE N-TERMINAL DOMAIN AND RING FINGER PROTEIN C14F5.10C"/>
    <property type="match status" value="1"/>
</dbReference>
<dbReference type="Gene3D" id="1.25.40.10">
    <property type="entry name" value="Tetratricopeptide repeat domain"/>
    <property type="match status" value="1"/>
</dbReference>
<organism evidence="10 11">
    <name type="scientific">Odynerus spinipes</name>
    <dbReference type="NCBI Taxonomy" id="1348599"/>
    <lineage>
        <taxon>Eukaryota</taxon>
        <taxon>Metazoa</taxon>
        <taxon>Ecdysozoa</taxon>
        <taxon>Arthropoda</taxon>
        <taxon>Hexapoda</taxon>
        <taxon>Insecta</taxon>
        <taxon>Pterygota</taxon>
        <taxon>Neoptera</taxon>
        <taxon>Endopterygota</taxon>
        <taxon>Hymenoptera</taxon>
        <taxon>Apocrita</taxon>
        <taxon>Aculeata</taxon>
        <taxon>Vespoidea</taxon>
        <taxon>Vespidae</taxon>
        <taxon>Eumeninae</taxon>
        <taxon>Odynerus</taxon>
    </lineage>
</organism>
<keyword evidence="11" id="KW-1185">Reference proteome</keyword>
<dbReference type="InterPro" id="IPR003111">
    <property type="entry name" value="Lon_prtase_N"/>
</dbReference>
<dbReference type="Proteomes" id="UP001258017">
    <property type="component" value="Unassembled WGS sequence"/>
</dbReference>
<feature type="repeat" description="TPR" evidence="5">
    <location>
        <begin position="90"/>
        <end position="123"/>
    </location>
</feature>
<dbReference type="SUPFAM" id="SSF57850">
    <property type="entry name" value="RING/U-box"/>
    <property type="match status" value="2"/>
</dbReference>
<dbReference type="PROSITE" id="PS50005">
    <property type="entry name" value="TPR"/>
    <property type="match status" value="1"/>
</dbReference>
<dbReference type="InterPro" id="IPR001841">
    <property type="entry name" value="Znf_RING"/>
</dbReference>
<dbReference type="GO" id="GO:0005634">
    <property type="term" value="C:nucleus"/>
    <property type="evidence" value="ECO:0007669"/>
    <property type="project" value="UniProtKB-ARBA"/>
</dbReference>
<dbReference type="SUPFAM" id="SSF88697">
    <property type="entry name" value="PUA domain-like"/>
    <property type="match status" value="1"/>
</dbReference>
<dbReference type="InterPro" id="IPR046336">
    <property type="entry name" value="Lon_prtase_N_sf"/>
</dbReference>
<dbReference type="SMART" id="SM00028">
    <property type="entry name" value="TPR"/>
    <property type="match status" value="3"/>
</dbReference>
<evidence type="ECO:0000259" key="7">
    <source>
        <dbReference type="PROSITE" id="PS50089"/>
    </source>
</evidence>
<evidence type="ECO:0000259" key="9">
    <source>
        <dbReference type="PROSITE" id="PS51787"/>
    </source>
</evidence>
<name>A0AAD9VV17_9HYME</name>
<dbReference type="SMART" id="SM00464">
    <property type="entry name" value="LON"/>
    <property type="match status" value="1"/>
</dbReference>
<dbReference type="PANTHER" id="PTHR23327">
    <property type="entry name" value="RING FINGER PROTEIN 127"/>
    <property type="match status" value="1"/>
</dbReference>
<feature type="compositionally biased region" description="Acidic residues" evidence="6">
    <location>
        <begin position="252"/>
        <end position="262"/>
    </location>
</feature>
<dbReference type="InterPro" id="IPR015947">
    <property type="entry name" value="PUA-like_sf"/>
</dbReference>
<gene>
    <name evidence="10" type="ORF">KPH14_010990</name>
</gene>
<feature type="region of interest" description="Disordered" evidence="6">
    <location>
        <begin position="781"/>
        <end position="815"/>
    </location>
</feature>
<evidence type="ECO:0008006" key="12">
    <source>
        <dbReference type="Google" id="ProtNLM"/>
    </source>
</evidence>
<dbReference type="Pfam" id="PF02190">
    <property type="entry name" value="LON_substr_bdg"/>
    <property type="match status" value="1"/>
</dbReference>
<evidence type="ECO:0000256" key="1">
    <source>
        <dbReference type="ARBA" id="ARBA00022723"/>
    </source>
</evidence>
<dbReference type="Pfam" id="PF00097">
    <property type="entry name" value="zf-C3HC4"/>
    <property type="match status" value="2"/>
</dbReference>
<dbReference type="Gene3D" id="2.30.130.40">
    <property type="entry name" value="LON domain-like"/>
    <property type="match status" value="1"/>
</dbReference>
<feature type="domain" description="RING-type" evidence="7">
    <location>
        <begin position="29"/>
        <end position="62"/>
    </location>
</feature>
<comment type="caution">
    <text evidence="10">The sequence shown here is derived from an EMBL/GenBank/DDBJ whole genome shotgun (WGS) entry which is preliminary data.</text>
</comment>
<dbReference type="SUPFAM" id="SSF81383">
    <property type="entry name" value="F-box domain"/>
    <property type="match status" value="1"/>
</dbReference>
<dbReference type="SUPFAM" id="SSF48452">
    <property type="entry name" value="TPR-like"/>
    <property type="match status" value="1"/>
</dbReference>
<feature type="compositionally biased region" description="Basic residues" evidence="6">
    <location>
        <begin position="231"/>
        <end position="247"/>
    </location>
</feature>
<accession>A0AAD9VV17</accession>
<reference evidence="10" key="1">
    <citation type="submission" date="2021-08" db="EMBL/GenBank/DDBJ databases">
        <authorList>
            <person name="Misof B."/>
            <person name="Oliver O."/>
            <person name="Podsiadlowski L."/>
            <person name="Donath A."/>
            <person name="Peters R."/>
            <person name="Mayer C."/>
            <person name="Rust J."/>
            <person name="Gunkel S."/>
            <person name="Lesny P."/>
            <person name="Martin S."/>
            <person name="Oeyen J.P."/>
            <person name="Petersen M."/>
            <person name="Panagiotis P."/>
            <person name="Wilbrandt J."/>
            <person name="Tanja T."/>
        </authorList>
    </citation>
    <scope>NUCLEOTIDE SEQUENCE</scope>
    <source>
        <strain evidence="10">GBR_01_08_01A</strain>
        <tissue evidence="10">Thorax + abdomen</tissue>
    </source>
</reference>
<keyword evidence="2 4" id="KW-0863">Zinc-finger</keyword>
<dbReference type="Gene3D" id="1.20.1280.50">
    <property type="match status" value="1"/>
</dbReference>
<feature type="compositionally biased region" description="Polar residues" evidence="6">
    <location>
        <begin position="1085"/>
        <end position="1097"/>
    </location>
</feature>
<dbReference type="CDD" id="cd16514">
    <property type="entry name" value="RING-HC_LONFs_rpt2"/>
    <property type="match status" value="1"/>
</dbReference>
<reference evidence="10" key="2">
    <citation type="journal article" date="2023" name="Commun. Biol.">
        <title>Intrasexual cuticular hydrocarbon dimorphism in a wasp sheds light on hydrocarbon biosynthesis genes in Hymenoptera.</title>
        <authorList>
            <person name="Moris V.C."/>
            <person name="Podsiadlowski L."/>
            <person name="Martin S."/>
            <person name="Oeyen J.P."/>
            <person name="Donath A."/>
            <person name="Petersen M."/>
            <person name="Wilbrandt J."/>
            <person name="Misof B."/>
            <person name="Liedtke D."/>
            <person name="Thamm M."/>
            <person name="Scheiner R."/>
            <person name="Schmitt T."/>
            <person name="Niehuis O."/>
        </authorList>
    </citation>
    <scope>NUCLEOTIDE SEQUENCE</scope>
    <source>
        <strain evidence="10">GBR_01_08_01A</strain>
    </source>
</reference>
<protein>
    <recommendedName>
        <fullName evidence="12">LON peptidase N-terminal domain and RING finger protein 3</fullName>
    </recommendedName>
</protein>
<evidence type="ECO:0000256" key="5">
    <source>
        <dbReference type="PROSITE-ProRule" id="PRU00339"/>
    </source>
</evidence>
<dbReference type="PROSITE" id="PS50089">
    <property type="entry name" value="ZF_RING_2"/>
    <property type="match status" value="2"/>
</dbReference>
<feature type="domain" description="RING-type" evidence="7">
    <location>
        <begin position="322"/>
        <end position="359"/>
    </location>
</feature>
<keyword evidence="5" id="KW-0802">TPR repeat</keyword>
<dbReference type="InterPro" id="IPR013083">
    <property type="entry name" value="Znf_RING/FYVE/PHD"/>
</dbReference>
<dbReference type="Gene3D" id="3.30.40.10">
    <property type="entry name" value="Zinc/RING finger domain, C3HC4 (zinc finger)"/>
    <property type="match status" value="2"/>
</dbReference>